<dbReference type="AlphaFoldDB" id="A0A8H6IVU3"/>
<dbReference type="Proteomes" id="UP000639643">
    <property type="component" value="Unassembled WGS sequence"/>
</dbReference>
<dbReference type="OrthoDB" id="429143at2759"/>
<dbReference type="EMBL" id="WIGM01001330">
    <property type="protein sequence ID" value="KAF6800962.1"/>
    <property type="molecule type" value="Genomic_DNA"/>
</dbReference>
<reference evidence="1" key="1">
    <citation type="journal article" date="2020" name="Phytopathology">
        <title>Genome Sequence Resources of Colletotrichum truncatum, C. plurivorum, C. musicola, and C. sojae: Four Species Pathogenic to Soybean (Glycine max).</title>
        <authorList>
            <person name="Rogerio F."/>
            <person name="Boufleur T.R."/>
            <person name="Ciampi-Guillardi M."/>
            <person name="Sukno S.A."/>
            <person name="Thon M.R."/>
            <person name="Massola Junior N.S."/>
            <person name="Baroncelli R."/>
        </authorList>
    </citation>
    <scope>NUCLEOTIDE SEQUENCE</scope>
    <source>
        <strain evidence="1">LFN0074</strain>
    </source>
</reference>
<proteinExistence type="predicted"/>
<accession>A0A8H6IVU3</accession>
<sequence length="176" mass="19554">MLGFGNKHIEVKTQHGSTVVCDHAVKATNVPLQKLSIVAEMEYNRTYCIAIRVPKSSVEDCLAYDTAEEYKYFKSTKCDSDSDYIILGGLDHKVGQEDAGAVDYRLSDQIFKPVDYMAFIGLNQACKRTHTLKMALPMESSPASSLPTTSTGRRTAGLGYAPQNERCRFLGRQSSW</sequence>
<keyword evidence="2" id="KW-1185">Reference proteome</keyword>
<protein>
    <submittedName>
        <fullName evidence="1">FAD dependent oxidoreductase</fullName>
    </submittedName>
</protein>
<evidence type="ECO:0000313" key="2">
    <source>
        <dbReference type="Proteomes" id="UP000639643"/>
    </source>
</evidence>
<gene>
    <name evidence="1" type="ORF">CMUS01_15529</name>
</gene>
<evidence type="ECO:0000313" key="1">
    <source>
        <dbReference type="EMBL" id="KAF6800962.1"/>
    </source>
</evidence>
<name>A0A8H6IVU3_9PEZI</name>
<comment type="caution">
    <text evidence="1">The sequence shown here is derived from an EMBL/GenBank/DDBJ whole genome shotgun (WGS) entry which is preliminary data.</text>
</comment>
<organism evidence="1 2">
    <name type="scientific">Colletotrichum musicola</name>
    <dbReference type="NCBI Taxonomy" id="2175873"/>
    <lineage>
        <taxon>Eukaryota</taxon>
        <taxon>Fungi</taxon>
        <taxon>Dikarya</taxon>
        <taxon>Ascomycota</taxon>
        <taxon>Pezizomycotina</taxon>
        <taxon>Sordariomycetes</taxon>
        <taxon>Hypocreomycetidae</taxon>
        <taxon>Glomerellales</taxon>
        <taxon>Glomerellaceae</taxon>
        <taxon>Colletotrichum</taxon>
        <taxon>Colletotrichum orchidearum species complex</taxon>
    </lineage>
</organism>